<dbReference type="EMBL" id="VNIA01000002">
    <property type="protein sequence ID" value="TYP98981.1"/>
    <property type="molecule type" value="Genomic_DNA"/>
</dbReference>
<evidence type="ECO:0000259" key="2">
    <source>
        <dbReference type="Pfam" id="PF05899"/>
    </source>
</evidence>
<protein>
    <submittedName>
        <fullName evidence="3">Uncharacterized protein DUF861</fullName>
    </submittedName>
</protein>
<keyword evidence="4" id="KW-1185">Reference proteome</keyword>
<reference evidence="3 4" key="1">
    <citation type="submission" date="2019-07" db="EMBL/GenBank/DDBJ databases">
        <title>Genomic Encyclopedia of Type Strains, Phase IV (KMG-IV): sequencing the most valuable type-strain genomes for metagenomic binning, comparative biology and taxonomic classification.</title>
        <authorList>
            <person name="Goeker M."/>
        </authorList>
    </citation>
    <scope>NUCLEOTIDE SEQUENCE [LARGE SCALE GENOMIC DNA]</scope>
    <source>
        <strain evidence="3 4">DSM 18961</strain>
    </source>
</reference>
<feature type="domain" description="(S)-ureidoglycine aminohydrolase cupin" evidence="2">
    <location>
        <begin position="81"/>
        <end position="126"/>
    </location>
</feature>
<dbReference type="InterPro" id="IPR008579">
    <property type="entry name" value="UGlyAH_Cupin_dom"/>
</dbReference>
<comment type="caution">
    <text evidence="3">The sequence shown here is derived from an EMBL/GenBank/DDBJ whole genome shotgun (WGS) entry which is preliminary data.</text>
</comment>
<dbReference type="InterPro" id="IPR011051">
    <property type="entry name" value="RmlC_Cupin_sf"/>
</dbReference>
<dbReference type="InterPro" id="IPR014710">
    <property type="entry name" value="RmlC-like_jellyroll"/>
</dbReference>
<keyword evidence="1" id="KW-0732">Signal</keyword>
<name>A0A5S5DSV8_9FLAO</name>
<dbReference type="Pfam" id="PF05899">
    <property type="entry name" value="Cupin_3"/>
    <property type="match status" value="2"/>
</dbReference>
<sequence length="259" mass="29454">MKTLFKFILISIISISQLSTAQNESLKSISIDKIALSGLNLKPKNNKHQPERKLFQKNLFIGSEIGVFIVASETAVAKWDSYVTDEFIFVLNGRARLQLKNKEEFFYNKNDFFIAPRGFEGVWETQGGKSYYHELAVVALNRKTTDNISGKLPVTLDNIKLAGINITPLENKTYSDILFEGIDLTIKTKSESSTLKELKRTLKEELIYVLAGKVTIISEDKEVQTFYTNDFFVLPKNFSGIWKSEGHNLFRSLHVAKTK</sequence>
<dbReference type="SUPFAM" id="SSF51182">
    <property type="entry name" value="RmlC-like cupins"/>
    <property type="match status" value="1"/>
</dbReference>
<dbReference type="RefSeq" id="WP_148869776.1">
    <property type="nucleotide sequence ID" value="NZ_VNIA01000002.1"/>
</dbReference>
<evidence type="ECO:0000256" key="1">
    <source>
        <dbReference type="SAM" id="SignalP"/>
    </source>
</evidence>
<dbReference type="Gene3D" id="2.60.120.10">
    <property type="entry name" value="Jelly Rolls"/>
    <property type="match status" value="2"/>
</dbReference>
<evidence type="ECO:0000313" key="3">
    <source>
        <dbReference type="EMBL" id="TYP98981.1"/>
    </source>
</evidence>
<dbReference type="AlphaFoldDB" id="A0A5S5DSV8"/>
<feature type="chain" id="PRO_5024353563" evidence="1">
    <location>
        <begin position="22"/>
        <end position="259"/>
    </location>
</feature>
<organism evidence="3 4">
    <name type="scientific">Tenacibaculum adriaticum</name>
    <dbReference type="NCBI Taxonomy" id="413713"/>
    <lineage>
        <taxon>Bacteria</taxon>
        <taxon>Pseudomonadati</taxon>
        <taxon>Bacteroidota</taxon>
        <taxon>Flavobacteriia</taxon>
        <taxon>Flavobacteriales</taxon>
        <taxon>Flavobacteriaceae</taxon>
        <taxon>Tenacibaculum</taxon>
    </lineage>
</organism>
<gene>
    <name evidence="3" type="ORF">C7447_102299</name>
</gene>
<dbReference type="OrthoDB" id="1163153at2"/>
<feature type="domain" description="(S)-ureidoglycine aminohydrolase cupin" evidence="2">
    <location>
        <begin position="204"/>
        <end position="244"/>
    </location>
</feature>
<proteinExistence type="predicted"/>
<dbReference type="Proteomes" id="UP000323136">
    <property type="component" value="Unassembled WGS sequence"/>
</dbReference>
<feature type="signal peptide" evidence="1">
    <location>
        <begin position="1"/>
        <end position="21"/>
    </location>
</feature>
<accession>A0A5S5DSV8</accession>
<evidence type="ECO:0000313" key="4">
    <source>
        <dbReference type="Proteomes" id="UP000323136"/>
    </source>
</evidence>